<name>A0A644WNR5_9ZZZZ</name>
<keyword evidence="1" id="KW-1133">Transmembrane helix</keyword>
<reference evidence="2" key="1">
    <citation type="submission" date="2019-08" db="EMBL/GenBank/DDBJ databases">
        <authorList>
            <person name="Kucharzyk K."/>
            <person name="Murdoch R.W."/>
            <person name="Higgins S."/>
            <person name="Loffler F."/>
        </authorList>
    </citation>
    <scope>NUCLEOTIDE SEQUENCE</scope>
</reference>
<feature type="transmembrane region" description="Helical" evidence="1">
    <location>
        <begin position="12"/>
        <end position="34"/>
    </location>
</feature>
<evidence type="ECO:0000256" key="1">
    <source>
        <dbReference type="SAM" id="Phobius"/>
    </source>
</evidence>
<organism evidence="2">
    <name type="scientific">bioreactor metagenome</name>
    <dbReference type="NCBI Taxonomy" id="1076179"/>
    <lineage>
        <taxon>unclassified sequences</taxon>
        <taxon>metagenomes</taxon>
        <taxon>ecological metagenomes</taxon>
    </lineage>
</organism>
<sequence>MKSKLKKSNTMLIGAGIFLAVYMLISILFGTSLLSKAVTSAPANSVTQVTVVKHW</sequence>
<keyword evidence="1" id="KW-0812">Transmembrane</keyword>
<evidence type="ECO:0000313" key="2">
    <source>
        <dbReference type="EMBL" id="MPM05277.1"/>
    </source>
</evidence>
<protein>
    <submittedName>
        <fullName evidence="2">Uncharacterized protein</fullName>
    </submittedName>
</protein>
<proteinExistence type="predicted"/>
<dbReference type="EMBL" id="VSSQ01001117">
    <property type="protein sequence ID" value="MPM05277.1"/>
    <property type="molecule type" value="Genomic_DNA"/>
</dbReference>
<gene>
    <name evidence="2" type="ORF">SDC9_51565</name>
</gene>
<comment type="caution">
    <text evidence="2">The sequence shown here is derived from an EMBL/GenBank/DDBJ whole genome shotgun (WGS) entry which is preliminary data.</text>
</comment>
<dbReference type="AlphaFoldDB" id="A0A644WNR5"/>
<keyword evidence="1" id="KW-0472">Membrane</keyword>
<accession>A0A644WNR5</accession>